<reference evidence="2 3" key="1">
    <citation type="journal article" date="2015" name="Nature">
        <title>rRNA introns, odd ribosomes, and small enigmatic genomes across a large radiation of phyla.</title>
        <authorList>
            <person name="Brown C.T."/>
            <person name="Hug L.A."/>
            <person name="Thomas B.C."/>
            <person name="Sharon I."/>
            <person name="Castelle C.J."/>
            <person name="Singh A."/>
            <person name="Wilkins M.J."/>
            <person name="Williams K.H."/>
            <person name="Banfield J.F."/>
        </authorList>
    </citation>
    <scope>NUCLEOTIDE SEQUENCE [LARGE SCALE GENOMIC DNA]</scope>
</reference>
<dbReference type="STRING" id="1619036.US58_C0022G0017"/>
<dbReference type="InterPro" id="IPR028098">
    <property type="entry name" value="Glyco_trans_4-like_N"/>
</dbReference>
<sequence>MSVLHIIPSAFEYFTDINTDAWKWVNKLNKKGVDTDVFTLQYGVVPFLKMEEKGKGKKKFGTRNYTDTVSINEAMADWDKYELIHLHCPFLGAAGKILRWKKLNPSIPLVVTIHRPVRIVDLIALGIRWYNGYYLPKIIRAADIVWYRYKEDRKDLTDDQIVKDFVNIYSQLLTNKQDI</sequence>
<gene>
    <name evidence="2" type="ORF">US58_C0022G0017</name>
</gene>
<evidence type="ECO:0000313" key="2">
    <source>
        <dbReference type="EMBL" id="KKQ40268.1"/>
    </source>
</evidence>
<evidence type="ECO:0000313" key="3">
    <source>
        <dbReference type="Proteomes" id="UP000034333"/>
    </source>
</evidence>
<dbReference type="Proteomes" id="UP000034333">
    <property type="component" value="Unassembled WGS sequence"/>
</dbReference>
<dbReference type="SUPFAM" id="SSF53756">
    <property type="entry name" value="UDP-Glycosyltransferase/glycogen phosphorylase"/>
    <property type="match status" value="1"/>
</dbReference>
<accession>A0A0G0HAH5</accession>
<dbReference type="Pfam" id="PF13439">
    <property type="entry name" value="Glyco_transf_4"/>
    <property type="match status" value="1"/>
</dbReference>
<dbReference type="AlphaFoldDB" id="A0A0G0HAH5"/>
<organism evidence="2 3">
    <name type="scientific">Candidatus Magasanikbacteria bacterium GW2011_GWA2_37_8</name>
    <dbReference type="NCBI Taxonomy" id="1619036"/>
    <lineage>
        <taxon>Bacteria</taxon>
        <taxon>Candidatus Magasanikiibacteriota</taxon>
    </lineage>
</organism>
<proteinExistence type="predicted"/>
<comment type="caution">
    <text evidence="2">The sequence shown here is derived from an EMBL/GenBank/DDBJ whole genome shotgun (WGS) entry which is preliminary data.</text>
</comment>
<name>A0A0G0HAH5_9BACT</name>
<dbReference type="EMBL" id="LBTN01000022">
    <property type="protein sequence ID" value="KKQ40268.1"/>
    <property type="molecule type" value="Genomic_DNA"/>
</dbReference>
<evidence type="ECO:0000259" key="1">
    <source>
        <dbReference type="Pfam" id="PF13439"/>
    </source>
</evidence>
<dbReference type="Gene3D" id="3.40.50.2000">
    <property type="entry name" value="Glycogen Phosphorylase B"/>
    <property type="match status" value="1"/>
</dbReference>
<protein>
    <recommendedName>
        <fullName evidence="1">Glycosyltransferase subfamily 4-like N-terminal domain-containing protein</fullName>
    </recommendedName>
</protein>
<feature type="domain" description="Glycosyltransferase subfamily 4-like N-terminal" evidence="1">
    <location>
        <begin position="25"/>
        <end position="145"/>
    </location>
</feature>